<proteinExistence type="predicted"/>
<dbReference type="EMBL" id="VSRR010011192">
    <property type="protein sequence ID" value="MPC52842.1"/>
    <property type="molecule type" value="Genomic_DNA"/>
</dbReference>
<name>A0A5B7G1Q7_PORTR</name>
<keyword evidence="1" id="KW-0472">Membrane</keyword>
<comment type="caution">
    <text evidence="2">The sequence shown here is derived from an EMBL/GenBank/DDBJ whole genome shotgun (WGS) entry which is preliminary data.</text>
</comment>
<reference evidence="2 3" key="1">
    <citation type="submission" date="2019-05" db="EMBL/GenBank/DDBJ databases">
        <title>Another draft genome of Portunus trituberculatus and its Hox gene families provides insights of decapod evolution.</title>
        <authorList>
            <person name="Jeong J.-H."/>
            <person name="Song I."/>
            <person name="Kim S."/>
            <person name="Choi T."/>
            <person name="Kim D."/>
            <person name="Ryu S."/>
            <person name="Kim W."/>
        </authorList>
    </citation>
    <scope>NUCLEOTIDE SEQUENCE [LARGE SCALE GENOMIC DNA]</scope>
    <source>
        <tissue evidence="2">Muscle</tissue>
    </source>
</reference>
<keyword evidence="3" id="KW-1185">Reference proteome</keyword>
<accession>A0A5B7G1Q7</accession>
<dbReference type="Proteomes" id="UP000324222">
    <property type="component" value="Unassembled WGS sequence"/>
</dbReference>
<evidence type="ECO:0000313" key="2">
    <source>
        <dbReference type="EMBL" id="MPC52842.1"/>
    </source>
</evidence>
<keyword evidence="1" id="KW-0812">Transmembrane</keyword>
<evidence type="ECO:0000313" key="3">
    <source>
        <dbReference type="Proteomes" id="UP000324222"/>
    </source>
</evidence>
<sequence>MAAPLRHHQLQQQRESINQDYLCWCHQLAVNHRIFSTRDERLSLLLLLMVLLRYSLLLVLNDSN</sequence>
<keyword evidence="1" id="KW-1133">Transmembrane helix</keyword>
<gene>
    <name evidence="2" type="ORF">E2C01_046721</name>
</gene>
<protein>
    <submittedName>
        <fullName evidence="2">Uncharacterized protein</fullName>
    </submittedName>
</protein>
<evidence type="ECO:0000256" key="1">
    <source>
        <dbReference type="SAM" id="Phobius"/>
    </source>
</evidence>
<feature type="transmembrane region" description="Helical" evidence="1">
    <location>
        <begin position="42"/>
        <end position="60"/>
    </location>
</feature>
<dbReference type="AlphaFoldDB" id="A0A5B7G1Q7"/>
<organism evidence="2 3">
    <name type="scientific">Portunus trituberculatus</name>
    <name type="common">Swimming crab</name>
    <name type="synonym">Neptunus trituberculatus</name>
    <dbReference type="NCBI Taxonomy" id="210409"/>
    <lineage>
        <taxon>Eukaryota</taxon>
        <taxon>Metazoa</taxon>
        <taxon>Ecdysozoa</taxon>
        <taxon>Arthropoda</taxon>
        <taxon>Crustacea</taxon>
        <taxon>Multicrustacea</taxon>
        <taxon>Malacostraca</taxon>
        <taxon>Eumalacostraca</taxon>
        <taxon>Eucarida</taxon>
        <taxon>Decapoda</taxon>
        <taxon>Pleocyemata</taxon>
        <taxon>Brachyura</taxon>
        <taxon>Eubrachyura</taxon>
        <taxon>Portunoidea</taxon>
        <taxon>Portunidae</taxon>
        <taxon>Portuninae</taxon>
        <taxon>Portunus</taxon>
    </lineage>
</organism>